<dbReference type="PANTHER" id="PTHR30040:SF2">
    <property type="entry name" value="FAD:PROTEIN FMN TRANSFERASE"/>
    <property type="match status" value="1"/>
</dbReference>
<dbReference type="RefSeq" id="WP_266351048.1">
    <property type="nucleotide sequence ID" value="NZ_JAPKNG010000007.1"/>
</dbReference>
<comment type="cofactor">
    <cofactor evidence="1">
        <name>Mg(2+)</name>
        <dbReference type="ChEBI" id="CHEBI:18420"/>
    </cofactor>
</comment>
<evidence type="ECO:0000256" key="4">
    <source>
        <dbReference type="ARBA" id="ARBA00022630"/>
    </source>
</evidence>
<keyword evidence="7" id="KW-0274">FAD</keyword>
<name>A0ABU0HD21_9HYPH</name>
<evidence type="ECO:0000256" key="8">
    <source>
        <dbReference type="ARBA" id="ARBA00022842"/>
    </source>
</evidence>
<organism evidence="11 12">
    <name type="scientific">Kaistia dalseonensis</name>
    <dbReference type="NCBI Taxonomy" id="410840"/>
    <lineage>
        <taxon>Bacteria</taxon>
        <taxon>Pseudomonadati</taxon>
        <taxon>Pseudomonadota</taxon>
        <taxon>Alphaproteobacteria</taxon>
        <taxon>Hyphomicrobiales</taxon>
        <taxon>Kaistiaceae</taxon>
        <taxon>Kaistia</taxon>
    </lineage>
</organism>
<accession>A0ABU0HD21</accession>
<dbReference type="EC" id="2.7.1.180" evidence="2"/>
<keyword evidence="4" id="KW-0285">Flavoprotein</keyword>
<dbReference type="EMBL" id="JAUSVO010000007">
    <property type="protein sequence ID" value="MDQ0440175.1"/>
    <property type="molecule type" value="Genomic_DNA"/>
</dbReference>
<evidence type="ECO:0000313" key="11">
    <source>
        <dbReference type="EMBL" id="MDQ0440175.1"/>
    </source>
</evidence>
<dbReference type="InterPro" id="IPR024932">
    <property type="entry name" value="ApbE"/>
</dbReference>
<dbReference type="Pfam" id="PF02424">
    <property type="entry name" value="ApbE"/>
    <property type="match status" value="2"/>
</dbReference>
<keyword evidence="8" id="KW-0460">Magnesium</keyword>
<evidence type="ECO:0000256" key="1">
    <source>
        <dbReference type="ARBA" id="ARBA00001946"/>
    </source>
</evidence>
<comment type="catalytic activity">
    <reaction evidence="10">
        <text>L-threonyl-[protein] + FAD = FMN-L-threonyl-[protein] + AMP + H(+)</text>
        <dbReference type="Rhea" id="RHEA:36847"/>
        <dbReference type="Rhea" id="RHEA-COMP:11060"/>
        <dbReference type="Rhea" id="RHEA-COMP:11061"/>
        <dbReference type="ChEBI" id="CHEBI:15378"/>
        <dbReference type="ChEBI" id="CHEBI:30013"/>
        <dbReference type="ChEBI" id="CHEBI:57692"/>
        <dbReference type="ChEBI" id="CHEBI:74257"/>
        <dbReference type="ChEBI" id="CHEBI:456215"/>
        <dbReference type="EC" id="2.7.1.180"/>
    </reaction>
</comment>
<dbReference type="Proteomes" id="UP001241603">
    <property type="component" value="Unassembled WGS sequence"/>
</dbReference>
<reference evidence="11 12" key="1">
    <citation type="submission" date="2023-07" db="EMBL/GenBank/DDBJ databases">
        <title>Genomic Encyclopedia of Type Strains, Phase IV (KMG-IV): sequencing the most valuable type-strain genomes for metagenomic binning, comparative biology and taxonomic classification.</title>
        <authorList>
            <person name="Goeker M."/>
        </authorList>
    </citation>
    <scope>NUCLEOTIDE SEQUENCE [LARGE SCALE GENOMIC DNA]</scope>
    <source>
        <strain evidence="11 12">B6-8</strain>
    </source>
</reference>
<evidence type="ECO:0000256" key="3">
    <source>
        <dbReference type="ARBA" id="ARBA00016337"/>
    </source>
</evidence>
<keyword evidence="11" id="KW-0449">Lipoprotein</keyword>
<evidence type="ECO:0000256" key="6">
    <source>
        <dbReference type="ARBA" id="ARBA00022723"/>
    </source>
</evidence>
<evidence type="ECO:0000256" key="7">
    <source>
        <dbReference type="ARBA" id="ARBA00022827"/>
    </source>
</evidence>
<comment type="caution">
    <text evidence="11">The sequence shown here is derived from an EMBL/GenBank/DDBJ whole genome shotgun (WGS) entry which is preliminary data.</text>
</comment>
<keyword evidence="6" id="KW-0479">Metal-binding</keyword>
<dbReference type="SUPFAM" id="SSF143631">
    <property type="entry name" value="ApbE-like"/>
    <property type="match status" value="1"/>
</dbReference>
<keyword evidence="5" id="KW-0808">Transferase</keyword>
<evidence type="ECO:0000256" key="9">
    <source>
        <dbReference type="ARBA" id="ARBA00031306"/>
    </source>
</evidence>
<evidence type="ECO:0000256" key="5">
    <source>
        <dbReference type="ARBA" id="ARBA00022679"/>
    </source>
</evidence>
<evidence type="ECO:0000313" key="12">
    <source>
        <dbReference type="Proteomes" id="UP001241603"/>
    </source>
</evidence>
<gene>
    <name evidence="11" type="ORF">QO014_004588</name>
</gene>
<sequence length="248" mass="26931">MRDTRILMGMPITVEIVDAAKAERLIEAVYAYFAAVDARFSTFKPDSEISAINQGRVAPADLSAEMREVLAIAARTKRETRGYFEIQRPDGSLDPSGIVKGWAIRNAADLLRREGVANFFVDAGGDIQSSGVNAEGKPWKIGIRSPFNDQEIIKIVHPGGHGIATSGTYVRNQHIYNPHAPDREIDDIVSLTVIGSDVLEADRFATAAFAMGRAGIHFLEAQPDLEGYLVDARGVATQTTGFKAFISP</sequence>
<proteinExistence type="predicted"/>
<dbReference type="PANTHER" id="PTHR30040">
    <property type="entry name" value="THIAMINE BIOSYNTHESIS LIPOPROTEIN APBE"/>
    <property type="match status" value="1"/>
</dbReference>
<evidence type="ECO:0000256" key="2">
    <source>
        <dbReference type="ARBA" id="ARBA00011955"/>
    </source>
</evidence>
<keyword evidence="12" id="KW-1185">Reference proteome</keyword>
<dbReference type="Gene3D" id="3.10.520.10">
    <property type="entry name" value="ApbE-like domains"/>
    <property type="match status" value="2"/>
</dbReference>
<dbReference type="InterPro" id="IPR003374">
    <property type="entry name" value="ApbE-like_sf"/>
</dbReference>
<evidence type="ECO:0000256" key="10">
    <source>
        <dbReference type="ARBA" id="ARBA00048540"/>
    </source>
</evidence>
<protein>
    <recommendedName>
        <fullName evidence="3">FAD:protein FMN transferase</fullName>
        <ecNumber evidence="2">2.7.1.180</ecNumber>
    </recommendedName>
    <alternativeName>
        <fullName evidence="9">Flavin transferase</fullName>
    </alternativeName>
</protein>